<comment type="catalytic activity">
    <reaction evidence="9 10">
        <text>tRNA(Pro) + L-proline + ATP = L-prolyl-tRNA(Pro) + AMP + diphosphate</text>
        <dbReference type="Rhea" id="RHEA:14305"/>
        <dbReference type="Rhea" id="RHEA-COMP:9700"/>
        <dbReference type="Rhea" id="RHEA-COMP:9702"/>
        <dbReference type="ChEBI" id="CHEBI:30616"/>
        <dbReference type="ChEBI" id="CHEBI:33019"/>
        <dbReference type="ChEBI" id="CHEBI:60039"/>
        <dbReference type="ChEBI" id="CHEBI:78442"/>
        <dbReference type="ChEBI" id="CHEBI:78532"/>
        <dbReference type="ChEBI" id="CHEBI:456215"/>
        <dbReference type="EC" id="6.1.1.15"/>
    </reaction>
</comment>
<dbReference type="CDD" id="cd00779">
    <property type="entry name" value="ProRS_core_prok"/>
    <property type="match status" value="1"/>
</dbReference>
<keyword evidence="3 10" id="KW-0963">Cytoplasm</keyword>
<dbReference type="EMBL" id="JBJHZZ010000001">
    <property type="protein sequence ID" value="MFL0245355.1"/>
    <property type="molecule type" value="Genomic_DNA"/>
</dbReference>
<reference evidence="12 13" key="1">
    <citation type="submission" date="2024-11" db="EMBL/GenBank/DDBJ databases">
        <authorList>
            <person name="Heng Y.C."/>
            <person name="Lim A.C.H."/>
            <person name="Lee J.K.Y."/>
            <person name="Kittelmann S."/>
        </authorList>
    </citation>
    <scope>NUCLEOTIDE SEQUENCE [LARGE SCALE GENOMIC DNA]</scope>
    <source>
        <strain evidence="12 13">WILCCON 0185</strain>
    </source>
</reference>
<dbReference type="InterPro" id="IPR050062">
    <property type="entry name" value="Pro-tRNA_synthetase"/>
</dbReference>
<dbReference type="PIRSF" id="PIRSF001535">
    <property type="entry name" value="ProRS_1"/>
    <property type="match status" value="1"/>
</dbReference>
<name>A0ABW8T091_9CLOT</name>
<evidence type="ECO:0000256" key="3">
    <source>
        <dbReference type="ARBA" id="ARBA00022490"/>
    </source>
</evidence>
<dbReference type="SUPFAM" id="SSF55681">
    <property type="entry name" value="Class II aaRS and biotin synthetases"/>
    <property type="match status" value="1"/>
</dbReference>
<dbReference type="NCBIfam" id="TIGR00409">
    <property type="entry name" value="proS_fam_II"/>
    <property type="match status" value="1"/>
</dbReference>
<dbReference type="PROSITE" id="PS50862">
    <property type="entry name" value="AA_TRNA_LIGASE_II"/>
    <property type="match status" value="1"/>
</dbReference>
<accession>A0ABW8T091</accession>
<dbReference type="Proteomes" id="UP001623591">
    <property type="component" value="Unassembled WGS sequence"/>
</dbReference>
<dbReference type="InterPro" id="IPR045864">
    <property type="entry name" value="aa-tRNA-synth_II/BPL/LPL"/>
</dbReference>
<comment type="subunit">
    <text evidence="2 10">Homodimer.</text>
</comment>
<evidence type="ECO:0000256" key="9">
    <source>
        <dbReference type="ARBA" id="ARBA00047671"/>
    </source>
</evidence>
<dbReference type="Pfam" id="PF03129">
    <property type="entry name" value="HGTP_anticodon"/>
    <property type="match status" value="1"/>
</dbReference>
<evidence type="ECO:0000256" key="8">
    <source>
        <dbReference type="ARBA" id="ARBA00023146"/>
    </source>
</evidence>
<organism evidence="12 13">
    <name type="scientific">Candidatus Clostridium stratigraminis</name>
    <dbReference type="NCBI Taxonomy" id="3381661"/>
    <lineage>
        <taxon>Bacteria</taxon>
        <taxon>Bacillati</taxon>
        <taxon>Bacillota</taxon>
        <taxon>Clostridia</taxon>
        <taxon>Eubacteriales</taxon>
        <taxon>Clostridiaceae</taxon>
        <taxon>Clostridium</taxon>
    </lineage>
</organism>
<evidence type="ECO:0000256" key="10">
    <source>
        <dbReference type="HAMAP-Rule" id="MF_01569"/>
    </source>
</evidence>
<dbReference type="HAMAP" id="MF_01569">
    <property type="entry name" value="Pro_tRNA_synth_type1"/>
    <property type="match status" value="1"/>
</dbReference>
<evidence type="ECO:0000313" key="13">
    <source>
        <dbReference type="Proteomes" id="UP001623591"/>
    </source>
</evidence>
<dbReference type="InterPro" id="IPR023717">
    <property type="entry name" value="Pro-tRNA-Synthase_IIa_type1"/>
</dbReference>
<proteinExistence type="inferred from homology"/>
<evidence type="ECO:0000313" key="12">
    <source>
        <dbReference type="EMBL" id="MFL0245355.1"/>
    </source>
</evidence>
<sequence length="567" mass="64395">MYMSKMFIKTLREAPNEAEIASHKLMIRAGLARNLVSGVYSYLPLGIKVLDKIKAIIRDEINKKDAEEILCSALQPKELWEESGRWSDYGKEMFRLKDRNEREFCLGPTHEEIFTNIIKNEITSYKQLPINLYQIQTKYRDERRPRFGLLRTREFIMKDAYSFDKDELGLDKSYNDMYDAYSKIFNRCGLQWKAVLADTGTIGGTGSHQFMALSEVGESDILYCSECDYAADREKAEFMLDEANTIEQQNPYEKIHTPNHTTIEDLCNFIGEPAYKIAKSLVFRVNDKIILALIRGDRELNIVKLCNAIGVIEEAVEMASEIDIRTIGSEPGFIGPIGLKNVEILVDRELKNSTNFYTGANEKDYHFKNVNYGRDFTGKIVDLASASEGDKCPQCGKSMKMERGIEVGQVFKLGTKYSKPMECNYLDESGKKRPMVMGCYGIGVTRILASIIEQHHDENGIIWPVSVAPYHVVVVPVNVKDENQFIKAKEIYEMLKENGIGAILDDRDERAGVKFKDADLIGIPIRITVGKKIGEGIVEFKQRSENNIEEINVNSVLSNVKKVIVKA</sequence>
<dbReference type="NCBIfam" id="NF006625">
    <property type="entry name" value="PRK09194.1"/>
    <property type="match status" value="1"/>
</dbReference>
<dbReference type="InterPro" id="IPR036621">
    <property type="entry name" value="Anticodon-bd_dom_sf"/>
</dbReference>
<evidence type="ECO:0000259" key="11">
    <source>
        <dbReference type="PROSITE" id="PS50862"/>
    </source>
</evidence>
<evidence type="ECO:0000256" key="1">
    <source>
        <dbReference type="ARBA" id="ARBA00004496"/>
    </source>
</evidence>
<keyword evidence="6 10" id="KW-0067">ATP-binding</keyword>
<dbReference type="InterPro" id="IPR002316">
    <property type="entry name" value="Pro-tRNA-ligase_IIa"/>
</dbReference>
<dbReference type="Pfam" id="PF00587">
    <property type="entry name" value="tRNA-synt_2b"/>
    <property type="match status" value="1"/>
</dbReference>
<dbReference type="InterPro" id="IPR004500">
    <property type="entry name" value="Pro-tRNA-synth_IIa_bac-type"/>
</dbReference>
<evidence type="ECO:0000256" key="5">
    <source>
        <dbReference type="ARBA" id="ARBA00022741"/>
    </source>
</evidence>
<dbReference type="InterPro" id="IPR044140">
    <property type="entry name" value="ProRS_anticodon_short"/>
</dbReference>
<dbReference type="InterPro" id="IPR033730">
    <property type="entry name" value="ProRS_core_prok"/>
</dbReference>
<dbReference type="CDD" id="cd00861">
    <property type="entry name" value="ProRS_anticodon_short"/>
    <property type="match status" value="1"/>
</dbReference>
<keyword evidence="5 10" id="KW-0547">Nucleotide-binding</keyword>
<dbReference type="EC" id="6.1.1.15" evidence="10"/>
<dbReference type="Gene3D" id="3.40.50.800">
    <property type="entry name" value="Anticodon-binding domain"/>
    <property type="match status" value="1"/>
</dbReference>
<keyword evidence="8 10" id="KW-0030">Aminoacyl-tRNA synthetase</keyword>
<protein>
    <recommendedName>
        <fullName evidence="10">Proline--tRNA ligase</fullName>
        <ecNumber evidence="10">6.1.1.15</ecNumber>
    </recommendedName>
    <alternativeName>
        <fullName evidence="10">Prolyl-tRNA synthetase</fullName>
        <shortName evidence="10">ProRS</shortName>
    </alternativeName>
</protein>
<dbReference type="SUPFAM" id="SSF52954">
    <property type="entry name" value="Class II aaRS ABD-related"/>
    <property type="match status" value="1"/>
</dbReference>
<keyword evidence="4 10" id="KW-0436">Ligase</keyword>
<comment type="domain">
    <text evidence="10">Consists of three domains: the N-terminal catalytic domain, the editing domain and the C-terminal anticodon-binding domain.</text>
</comment>
<dbReference type="RefSeq" id="WP_406767825.1">
    <property type="nucleotide sequence ID" value="NZ_JBJHZZ010000001.1"/>
</dbReference>
<comment type="similarity">
    <text evidence="10">Belongs to the class-II aminoacyl-tRNA synthetase family. ProS type 1 subfamily.</text>
</comment>
<evidence type="ECO:0000256" key="6">
    <source>
        <dbReference type="ARBA" id="ARBA00022840"/>
    </source>
</evidence>
<evidence type="ECO:0000256" key="4">
    <source>
        <dbReference type="ARBA" id="ARBA00022598"/>
    </source>
</evidence>
<evidence type="ECO:0000256" key="2">
    <source>
        <dbReference type="ARBA" id="ARBA00011738"/>
    </source>
</evidence>
<keyword evidence="13" id="KW-1185">Reference proteome</keyword>
<dbReference type="Gene3D" id="3.30.930.10">
    <property type="entry name" value="Bira Bifunctional Protein, Domain 2"/>
    <property type="match status" value="2"/>
</dbReference>
<dbReference type="CDD" id="cd04334">
    <property type="entry name" value="ProRS-INS"/>
    <property type="match status" value="1"/>
</dbReference>
<dbReference type="Pfam" id="PF04073">
    <property type="entry name" value="tRNA_edit"/>
    <property type="match status" value="1"/>
</dbReference>
<keyword evidence="7 10" id="KW-0648">Protein biosynthesis</keyword>
<dbReference type="SUPFAM" id="SSF55826">
    <property type="entry name" value="YbaK/ProRS associated domain"/>
    <property type="match status" value="1"/>
</dbReference>
<dbReference type="PRINTS" id="PR01046">
    <property type="entry name" value="TRNASYNTHPRO"/>
</dbReference>
<dbReference type="GO" id="GO:0004827">
    <property type="term" value="F:proline-tRNA ligase activity"/>
    <property type="evidence" value="ECO:0007669"/>
    <property type="project" value="UniProtKB-EC"/>
</dbReference>
<feature type="domain" description="Aminoacyl-transfer RNA synthetases class-II family profile" evidence="11">
    <location>
        <begin position="38"/>
        <end position="464"/>
    </location>
</feature>
<comment type="function">
    <text evidence="10">Catalyzes the attachment of proline to tRNA(Pro) in a two-step reaction: proline is first activated by ATP to form Pro-AMP and then transferred to the acceptor end of tRNA(Pro). As ProRS can inadvertently accommodate and process non-cognate amino acids such as alanine and cysteine, to avoid such errors it has two additional distinct editing activities against alanine. One activity is designated as 'pretransfer' editing and involves the tRNA(Pro)-independent hydrolysis of activated Ala-AMP. The other activity is designated 'posttransfer' editing and involves deacylation of mischarged Ala-tRNA(Pro). The misacylated Cys-tRNA(Pro) is not edited by ProRS.</text>
</comment>
<gene>
    <name evidence="10" type="primary">proS</name>
    <name evidence="12" type="ORF">ACJDUG_00005</name>
</gene>
<dbReference type="InterPro" id="IPR007214">
    <property type="entry name" value="YbaK/aa-tRNA-synth-assoc-dom"/>
</dbReference>
<comment type="subcellular location">
    <subcellularLocation>
        <location evidence="1 10">Cytoplasm</location>
    </subcellularLocation>
</comment>
<dbReference type="PANTHER" id="PTHR42753">
    <property type="entry name" value="MITOCHONDRIAL RIBOSOME PROTEIN L39/PROLYL-TRNA LIGASE FAMILY MEMBER"/>
    <property type="match status" value="1"/>
</dbReference>
<comment type="caution">
    <text evidence="12">The sequence shown here is derived from an EMBL/GenBank/DDBJ whole genome shotgun (WGS) entry which is preliminary data.</text>
</comment>
<dbReference type="InterPro" id="IPR006195">
    <property type="entry name" value="aa-tRNA-synth_II"/>
</dbReference>
<dbReference type="InterPro" id="IPR002314">
    <property type="entry name" value="aa-tRNA-synt_IIb"/>
</dbReference>
<dbReference type="InterPro" id="IPR036754">
    <property type="entry name" value="YbaK/aa-tRNA-synt-asso_dom_sf"/>
</dbReference>
<dbReference type="PANTHER" id="PTHR42753:SF2">
    <property type="entry name" value="PROLINE--TRNA LIGASE"/>
    <property type="match status" value="1"/>
</dbReference>
<evidence type="ECO:0000256" key="7">
    <source>
        <dbReference type="ARBA" id="ARBA00022917"/>
    </source>
</evidence>
<dbReference type="InterPro" id="IPR004154">
    <property type="entry name" value="Anticodon-bd"/>
</dbReference>